<reference evidence="9 10" key="1">
    <citation type="submission" date="2019-06" db="EMBL/GenBank/DDBJ databases">
        <title>Persicimonas caeni gen. nov., sp. nov., a predatory bacterium isolated from solar saltern.</title>
        <authorList>
            <person name="Wang S."/>
        </authorList>
    </citation>
    <scope>NUCLEOTIDE SEQUENCE [LARGE SCALE GENOMIC DNA]</scope>
    <source>
        <strain evidence="9 10">YN101</strain>
    </source>
</reference>
<feature type="transmembrane region" description="Helical" evidence="8">
    <location>
        <begin position="122"/>
        <end position="141"/>
    </location>
</feature>
<dbReference type="OrthoDB" id="9770315at2"/>
<keyword evidence="4 8" id="KW-0812">Transmembrane</keyword>
<feature type="transmembrane region" description="Helical" evidence="8">
    <location>
        <begin position="177"/>
        <end position="196"/>
    </location>
</feature>
<evidence type="ECO:0000256" key="2">
    <source>
        <dbReference type="ARBA" id="ARBA00006386"/>
    </source>
</evidence>
<evidence type="ECO:0000256" key="6">
    <source>
        <dbReference type="ARBA" id="ARBA00023136"/>
    </source>
</evidence>
<feature type="transmembrane region" description="Helical" evidence="8">
    <location>
        <begin position="324"/>
        <end position="344"/>
    </location>
</feature>
<keyword evidence="3" id="KW-1003">Cell membrane</keyword>
<sequence>MNELLFLASSLAMLVVGPIAYQFSSGHRGVRAGLDSFILISVGAIVLGVVLPELVAVAGGLALVVALAGVFGPVAIERLAGVASKRTHQVALALGLVALIVHTALDGMVLAHGAHDKHGGELALAVALHRLPVGMTVWALVRPQFGSRNAVAVLGLVAVGTLAGFGLADGPVEMTQGVWFALFQAFVAGSLLHVLVHHDGGSEGSVTTWKFPELLGGVAGAGLVLGLGQIHDHAGHAHHEFMRAVGHSLAELALQSAPALVIGYLPAGLAAGFLPQASLAWTRRGSRWGQSARGMLFGLPIPICSCGIVPLYQSLVRRGVPVPAAMAFLVATPELEIGAVMLSFPLLGAELTIARLIAAMVVALLVGAVIGGITPAQHEGPDDLESSDEPERTRAEKTKRALHFGLREVVDDTAPWIVLGLVIAAAVTATATPDWLAQLPAGLDVVVFAALGLPMYVCASGATPLAAALIFAGASPGAAIAFLLSSPATNVTTLGVLSKLHDKRIAAIFGAGVIALAIGAGYAINLALPASLPTPSTHAGELAHDAWWNWAGLGVAIVLFGVSLLRRGPRDWLQTVLQFGSHHHHDHGHDQHHHDHCHGHDHGHDHGHSHGHGHDHDHDHGHDHHELEGHCDTAHEHG</sequence>
<feature type="transmembrane region" description="Helical" evidence="8">
    <location>
        <begin position="32"/>
        <end position="51"/>
    </location>
</feature>
<accession>A0A5B8Y958</accession>
<feature type="transmembrane region" description="Helical" evidence="8">
    <location>
        <begin position="252"/>
        <end position="274"/>
    </location>
</feature>
<dbReference type="EMBL" id="CP041186">
    <property type="protein sequence ID" value="QDG53108.1"/>
    <property type="molecule type" value="Genomic_DNA"/>
</dbReference>
<dbReference type="InterPro" id="IPR005524">
    <property type="entry name" value="DUF318"/>
</dbReference>
<feature type="transmembrane region" description="Helical" evidence="8">
    <location>
        <begin position="439"/>
        <end position="457"/>
    </location>
</feature>
<evidence type="ECO:0008006" key="11">
    <source>
        <dbReference type="Google" id="ProtNLM"/>
    </source>
</evidence>
<proteinExistence type="inferred from homology"/>
<keyword evidence="10" id="KW-1185">Reference proteome</keyword>
<dbReference type="AlphaFoldDB" id="A0A4Y6PXN8"/>
<keyword evidence="6 8" id="KW-0472">Membrane</keyword>
<evidence type="ECO:0000256" key="7">
    <source>
        <dbReference type="SAM" id="MobiDB-lite"/>
    </source>
</evidence>
<dbReference type="RefSeq" id="WP_141199569.1">
    <property type="nucleotide sequence ID" value="NZ_CP041186.1"/>
</dbReference>
<feature type="transmembrane region" description="Helical" evidence="8">
    <location>
        <begin position="356"/>
        <end position="376"/>
    </location>
</feature>
<evidence type="ECO:0000256" key="1">
    <source>
        <dbReference type="ARBA" id="ARBA00004651"/>
    </source>
</evidence>
<dbReference type="InterPro" id="IPR052923">
    <property type="entry name" value="UPF0718"/>
</dbReference>
<feature type="transmembrane region" description="Helical" evidence="8">
    <location>
        <begin position="547"/>
        <end position="565"/>
    </location>
</feature>
<accession>A0A4Y6PXN8</accession>
<feature type="transmembrane region" description="Helical" evidence="8">
    <location>
        <begin position="58"/>
        <end position="76"/>
    </location>
</feature>
<comment type="similarity">
    <text evidence="2">Belongs to the UPF0718 family.</text>
</comment>
<feature type="transmembrane region" description="Helical" evidence="8">
    <location>
        <begin position="147"/>
        <end position="165"/>
    </location>
</feature>
<dbReference type="GO" id="GO:0005886">
    <property type="term" value="C:plasma membrane"/>
    <property type="evidence" value="ECO:0007669"/>
    <property type="project" value="UniProtKB-SubCell"/>
</dbReference>
<protein>
    <recommendedName>
        <fullName evidence="11">Permease</fullName>
    </recommendedName>
</protein>
<evidence type="ECO:0000313" key="10">
    <source>
        <dbReference type="Proteomes" id="UP000315995"/>
    </source>
</evidence>
<feature type="transmembrane region" description="Helical" evidence="8">
    <location>
        <begin position="295"/>
        <end position="312"/>
    </location>
</feature>
<evidence type="ECO:0000313" key="9">
    <source>
        <dbReference type="EMBL" id="QDG53108.1"/>
    </source>
</evidence>
<name>A0A4Y6PXN8_PERCE</name>
<comment type="subcellular location">
    <subcellularLocation>
        <location evidence="1">Cell membrane</location>
        <topology evidence="1">Multi-pass membrane protein</topology>
    </subcellularLocation>
</comment>
<evidence type="ECO:0000256" key="5">
    <source>
        <dbReference type="ARBA" id="ARBA00022989"/>
    </source>
</evidence>
<dbReference type="PANTHER" id="PTHR34184">
    <property type="entry name" value="UPF0718 PROTEIN YCGR"/>
    <property type="match status" value="1"/>
</dbReference>
<keyword evidence="5 8" id="KW-1133">Transmembrane helix</keyword>
<feature type="transmembrane region" description="Helical" evidence="8">
    <location>
        <begin position="463"/>
        <end position="484"/>
    </location>
</feature>
<feature type="region of interest" description="Disordered" evidence="7">
    <location>
        <begin position="582"/>
        <end position="638"/>
    </location>
</feature>
<evidence type="ECO:0000256" key="8">
    <source>
        <dbReference type="SAM" id="Phobius"/>
    </source>
</evidence>
<dbReference type="Pfam" id="PF03773">
    <property type="entry name" value="ArsP_1"/>
    <property type="match status" value="1"/>
</dbReference>
<feature type="transmembrane region" description="Helical" evidence="8">
    <location>
        <begin position="414"/>
        <end position="432"/>
    </location>
</feature>
<feature type="transmembrane region" description="Helical" evidence="8">
    <location>
        <begin position="505"/>
        <end position="527"/>
    </location>
</feature>
<dbReference type="PANTHER" id="PTHR34184:SF4">
    <property type="entry name" value="UPF0718 PROTEIN YCGR"/>
    <property type="match status" value="1"/>
</dbReference>
<dbReference type="Proteomes" id="UP000315995">
    <property type="component" value="Chromosome"/>
</dbReference>
<feature type="compositionally biased region" description="Basic and acidic residues" evidence="7">
    <location>
        <begin position="587"/>
        <end position="638"/>
    </location>
</feature>
<evidence type="ECO:0000256" key="4">
    <source>
        <dbReference type="ARBA" id="ARBA00022692"/>
    </source>
</evidence>
<feature type="transmembrane region" description="Helical" evidence="8">
    <location>
        <begin position="88"/>
        <end position="110"/>
    </location>
</feature>
<gene>
    <name evidence="9" type="ORF">FIV42_20880</name>
</gene>
<organism evidence="9 10">
    <name type="scientific">Persicimonas caeni</name>
    <dbReference type="NCBI Taxonomy" id="2292766"/>
    <lineage>
        <taxon>Bacteria</taxon>
        <taxon>Deltaproteobacteria</taxon>
        <taxon>Bradymonadales</taxon>
        <taxon>Bradymonadaceae</taxon>
        <taxon>Persicimonas</taxon>
    </lineage>
</organism>
<evidence type="ECO:0000256" key="3">
    <source>
        <dbReference type="ARBA" id="ARBA00022475"/>
    </source>
</evidence>